<protein>
    <recommendedName>
        <fullName evidence="4">DUF3592 domain-containing protein</fullName>
    </recommendedName>
</protein>
<keyword evidence="1" id="KW-0812">Transmembrane</keyword>
<keyword evidence="1" id="KW-1133">Transmembrane helix</keyword>
<evidence type="ECO:0000313" key="2">
    <source>
        <dbReference type="EMBL" id="MDQ0426323.1"/>
    </source>
</evidence>
<feature type="transmembrane region" description="Helical" evidence="1">
    <location>
        <begin position="12"/>
        <end position="38"/>
    </location>
</feature>
<gene>
    <name evidence="2" type="ORF">JO380_002704</name>
</gene>
<comment type="caution">
    <text evidence="2">The sequence shown here is derived from an EMBL/GenBank/DDBJ whole genome shotgun (WGS) entry which is preliminary data.</text>
</comment>
<dbReference type="RefSeq" id="WP_070318448.1">
    <property type="nucleotide sequence ID" value="NZ_JAUSVM010000001.1"/>
</dbReference>
<name>A0ABU0GMP2_9CELL</name>
<evidence type="ECO:0000313" key="3">
    <source>
        <dbReference type="Proteomes" id="UP001240250"/>
    </source>
</evidence>
<organism evidence="2 3">
    <name type="scientific">Cellulomonas iranensis</name>
    <dbReference type="NCBI Taxonomy" id="76862"/>
    <lineage>
        <taxon>Bacteria</taxon>
        <taxon>Bacillati</taxon>
        <taxon>Actinomycetota</taxon>
        <taxon>Actinomycetes</taxon>
        <taxon>Micrococcales</taxon>
        <taxon>Cellulomonadaceae</taxon>
        <taxon>Cellulomonas</taxon>
    </lineage>
</organism>
<sequence length="155" mass="16738">MDPVTGVQPLSPLATAALVGVGGVLFLVVFAVAFSYVYRRHRVFRRGLRGTGRVLEVRATRVMERRSVTERPTVRVVVATAAVPGGVLTDQKLPAGEYQPGQEVPVVQDPRDPRRLYVDRPDLERPGFLVGAMATGLVIFPLVLVRGLVLVLAGG</sequence>
<dbReference type="EMBL" id="JAUSVM010000001">
    <property type="protein sequence ID" value="MDQ0426323.1"/>
    <property type="molecule type" value="Genomic_DNA"/>
</dbReference>
<dbReference type="Proteomes" id="UP001240250">
    <property type="component" value="Unassembled WGS sequence"/>
</dbReference>
<keyword evidence="1" id="KW-0472">Membrane</keyword>
<evidence type="ECO:0008006" key="4">
    <source>
        <dbReference type="Google" id="ProtNLM"/>
    </source>
</evidence>
<accession>A0ABU0GMP2</accession>
<feature type="transmembrane region" description="Helical" evidence="1">
    <location>
        <begin position="128"/>
        <end position="153"/>
    </location>
</feature>
<evidence type="ECO:0000256" key="1">
    <source>
        <dbReference type="SAM" id="Phobius"/>
    </source>
</evidence>
<keyword evidence="3" id="KW-1185">Reference proteome</keyword>
<proteinExistence type="predicted"/>
<reference evidence="2 3" key="1">
    <citation type="submission" date="2023-07" db="EMBL/GenBank/DDBJ databases">
        <title>Sequencing the genomes of 1000 actinobacteria strains.</title>
        <authorList>
            <person name="Klenk H.-P."/>
        </authorList>
    </citation>
    <scope>NUCLEOTIDE SEQUENCE [LARGE SCALE GENOMIC DNA]</scope>
    <source>
        <strain evidence="2 3">DSM 14785</strain>
    </source>
</reference>